<evidence type="ECO:0000256" key="7">
    <source>
        <dbReference type="ARBA" id="ARBA00044356"/>
    </source>
</evidence>
<evidence type="ECO:0000313" key="12">
    <source>
        <dbReference type="Proteomes" id="UP001214628"/>
    </source>
</evidence>
<evidence type="ECO:0000256" key="6">
    <source>
        <dbReference type="ARBA" id="ARBA00044147"/>
    </source>
</evidence>
<dbReference type="Gene3D" id="3.40.50.10470">
    <property type="entry name" value="Translation initiation factor eif-2b, domain 2"/>
    <property type="match status" value="1"/>
</dbReference>
<dbReference type="InterPro" id="IPR037171">
    <property type="entry name" value="NagB/RpiA_transferase-like"/>
</dbReference>
<evidence type="ECO:0000256" key="1">
    <source>
        <dbReference type="ARBA" id="ARBA00004514"/>
    </source>
</evidence>
<keyword evidence="4" id="KW-0396">Initiation factor</keyword>
<organism evidence="11 12">
    <name type="scientific">Malassezia psittaci</name>
    <dbReference type="NCBI Taxonomy" id="1821823"/>
    <lineage>
        <taxon>Eukaryota</taxon>
        <taxon>Fungi</taxon>
        <taxon>Dikarya</taxon>
        <taxon>Basidiomycota</taxon>
        <taxon>Ustilaginomycotina</taxon>
        <taxon>Malasseziomycetes</taxon>
        <taxon>Malasseziales</taxon>
        <taxon>Malasseziaceae</taxon>
        <taxon>Malassezia</taxon>
    </lineage>
</organism>
<keyword evidence="5" id="KW-0648">Protein biosynthesis</keyword>
<dbReference type="AlphaFoldDB" id="A0AAF0JEH1"/>
<feature type="compositionally biased region" description="Low complexity" evidence="10">
    <location>
        <begin position="72"/>
        <end position="95"/>
    </location>
</feature>
<keyword evidence="3" id="KW-0963">Cytoplasm</keyword>
<dbReference type="Pfam" id="PF01008">
    <property type="entry name" value="IF-2B"/>
    <property type="match status" value="1"/>
</dbReference>
<feature type="region of interest" description="Disordered" evidence="10">
    <location>
        <begin position="1"/>
        <end position="95"/>
    </location>
</feature>
<sequence>MADSNTAPPPATNTKPEGSIAPNGQQATKDKKAAKEQKRERRAAMRAQQDAAGASSSAATKPGDARNKNATAKKSQGDSGSGKASAAGTSGPASSLDEDLTNVGVLGDASLFGNVTLPRSARLNASSWSTASAKATIHPAVLQLCHELSTFAVRGANQRAIAVLRALGTVIADYRTPRGAVLNRDLLTRVSQQVGQIVESRPMNTSTGHAVRFLKYEISVVDANLREEEAKAHLLERIEHFIRDRIIYAGKVIQSHAAGKIHHGDVVMTYGSSSVIEGTLLQAHKQGTRFEVVVIDSRPLYSGRNLVERLLEAGIPTTYGLLSSLSALIPRVSLVLLGTASLLSNGAPYATAGTAMCAMMAHGHRIPVIICCETYKFSDRIQLDSFVVNEAGNSSDLFSHEDLDFKTDSQLLTATEVGEQSRLKVVRLLYDVTPPKYISAIASEVGLSGTESVGVILRDYKSVLFGI</sequence>
<evidence type="ECO:0000256" key="5">
    <source>
        <dbReference type="ARBA" id="ARBA00022917"/>
    </source>
</evidence>
<accession>A0AAF0JEH1</accession>
<evidence type="ECO:0000256" key="8">
    <source>
        <dbReference type="ARBA" id="ARBA00046432"/>
    </source>
</evidence>
<comment type="subcellular location">
    <subcellularLocation>
        <location evidence="1">Cytoplasm</location>
        <location evidence="1">Cytosol</location>
    </subcellularLocation>
</comment>
<dbReference type="GO" id="GO:0003743">
    <property type="term" value="F:translation initiation factor activity"/>
    <property type="evidence" value="ECO:0007669"/>
    <property type="project" value="UniProtKB-KW"/>
</dbReference>
<evidence type="ECO:0000256" key="4">
    <source>
        <dbReference type="ARBA" id="ARBA00022540"/>
    </source>
</evidence>
<name>A0AAF0JEH1_9BASI</name>
<reference evidence="11" key="1">
    <citation type="submission" date="2023-02" db="EMBL/GenBank/DDBJ databases">
        <title>Mating type loci evolution in Malassezia.</title>
        <authorList>
            <person name="Coelho M.A."/>
        </authorList>
    </citation>
    <scope>NUCLEOTIDE SEQUENCE</scope>
    <source>
        <strain evidence="11">CBS 14136</strain>
    </source>
</reference>
<gene>
    <name evidence="11" type="ORF">MPSI1_002070</name>
</gene>
<comment type="subunit">
    <text evidence="8">Component of the translation initiation factor 2B (eIF2B) complex which is a heterodecamer of two sets of five different subunits: alpha, beta, gamma, delta and epsilon. Subunits alpha, beta and delta comprise a regulatory subcomplex and subunits epsilon and gamma comprise a catalytic subcomplex. Within the complex, the hexameric regulatory complex resides at the center, with the two heterodimeric catalytic subcomplexes bound on opposite sides.</text>
</comment>
<dbReference type="Proteomes" id="UP001214628">
    <property type="component" value="Chromosome 2"/>
</dbReference>
<dbReference type="GO" id="GO:0005829">
    <property type="term" value="C:cytosol"/>
    <property type="evidence" value="ECO:0007669"/>
    <property type="project" value="UniProtKB-SubCell"/>
</dbReference>
<protein>
    <recommendedName>
        <fullName evidence="6">Translation initiation factor eIF2B subunit delta</fullName>
    </recommendedName>
    <alternativeName>
        <fullName evidence="7">eIF2B GDP-GTP exchange factor subunit delta</fullName>
    </alternativeName>
</protein>
<evidence type="ECO:0000256" key="9">
    <source>
        <dbReference type="RuleBase" id="RU003814"/>
    </source>
</evidence>
<feature type="compositionally biased region" description="Basic and acidic residues" evidence="10">
    <location>
        <begin position="28"/>
        <end position="43"/>
    </location>
</feature>
<evidence type="ECO:0000256" key="10">
    <source>
        <dbReference type="SAM" id="MobiDB-lite"/>
    </source>
</evidence>
<dbReference type="InterPro" id="IPR042529">
    <property type="entry name" value="IF_2B-like_C"/>
</dbReference>
<evidence type="ECO:0000313" key="11">
    <source>
        <dbReference type="EMBL" id="WFD43409.1"/>
    </source>
</evidence>
<dbReference type="PANTHER" id="PTHR10233:SF14">
    <property type="entry name" value="TRANSLATION INITIATION FACTOR EIF-2B SUBUNIT DELTA"/>
    <property type="match status" value="1"/>
</dbReference>
<proteinExistence type="inferred from homology"/>
<dbReference type="EMBL" id="CP118376">
    <property type="protein sequence ID" value="WFD43409.1"/>
    <property type="molecule type" value="Genomic_DNA"/>
</dbReference>
<dbReference type="SUPFAM" id="SSF100950">
    <property type="entry name" value="NagB/RpiA/CoA transferase-like"/>
    <property type="match status" value="1"/>
</dbReference>
<evidence type="ECO:0000256" key="3">
    <source>
        <dbReference type="ARBA" id="ARBA00022490"/>
    </source>
</evidence>
<feature type="compositionally biased region" description="Low complexity" evidence="10">
    <location>
        <begin position="45"/>
        <end position="59"/>
    </location>
</feature>
<dbReference type="PANTHER" id="PTHR10233">
    <property type="entry name" value="TRANSLATION INITIATION FACTOR EIF-2B"/>
    <property type="match status" value="1"/>
</dbReference>
<comment type="similarity">
    <text evidence="2 9">Belongs to the eIF-2B alpha/beta/delta subunits family.</text>
</comment>
<dbReference type="InterPro" id="IPR000649">
    <property type="entry name" value="IF-2B-related"/>
</dbReference>
<keyword evidence="12" id="KW-1185">Reference proteome</keyword>
<evidence type="ECO:0000256" key="2">
    <source>
        <dbReference type="ARBA" id="ARBA00007251"/>
    </source>
</evidence>